<evidence type="ECO:0000259" key="1">
    <source>
        <dbReference type="Pfam" id="PF14213"/>
    </source>
</evidence>
<protein>
    <recommendedName>
        <fullName evidence="1">DUF4325 domain-containing protein</fullName>
    </recommendedName>
</protein>
<organism evidence="2">
    <name type="scientific">marine sediment metagenome</name>
    <dbReference type="NCBI Taxonomy" id="412755"/>
    <lineage>
        <taxon>unclassified sequences</taxon>
        <taxon>metagenomes</taxon>
        <taxon>ecological metagenomes</taxon>
    </lineage>
</organism>
<sequence length="100" mass="10999">MNDLSTIPLRKALGTDLSSRGCAAALRTRILQAVESGTPRVVIDVTGVRSMSESFADELFAVLAERKGEKWFRQHIELQNLTTELRWSILSAISGRAVSP</sequence>
<reference evidence="2" key="1">
    <citation type="journal article" date="2015" name="Nature">
        <title>Complex archaea that bridge the gap between prokaryotes and eukaryotes.</title>
        <authorList>
            <person name="Spang A."/>
            <person name="Saw J.H."/>
            <person name="Jorgensen S.L."/>
            <person name="Zaremba-Niedzwiedzka K."/>
            <person name="Martijn J."/>
            <person name="Lind A.E."/>
            <person name="van Eijk R."/>
            <person name="Schleper C."/>
            <person name="Guy L."/>
            <person name="Ettema T.J."/>
        </authorList>
    </citation>
    <scope>NUCLEOTIDE SEQUENCE</scope>
</reference>
<accession>A0A0F8WZK2</accession>
<dbReference type="InterPro" id="IPR025474">
    <property type="entry name" value="DUF4325"/>
</dbReference>
<dbReference type="EMBL" id="LAZR01062061">
    <property type="protein sequence ID" value="KKK62302.1"/>
    <property type="molecule type" value="Genomic_DNA"/>
</dbReference>
<dbReference type="AlphaFoldDB" id="A0A0F8WZK2"/>
<gene>
    <name evidence="2" type="ORF">LCGC14_3005680</name>
</gene>
<feature type="domain" description="DUF4325" evidence="1">
    <location>
        <begin position="24"/>
        <end position="83"/>
    </location>
</feature>
<dbReference type="Pfam" id="PF14213">
    <property type="entry name" value="DUF4325"/>
    <property type="match status" value="1"/>
</dbReference>
<name>A0A0F8WZK2_9ZZZZ</name>
<dbReference type="Gene3D" id="3.30.750.24">
    <property type="entry name" value="STAS domain"/>
    <property type="match status" value="1"/>
</dbReference>
<proteinExistence type="predicted"/>
<evidence type="ECO:0000313" key="2">
    <source>
        <dbReference type="EMBL" id="KKK62302.1"/>
    </source>
</evidence>
<dbReference type="InterPro" id="IPR036513">
    <property type="entry name" value="STAS_dom_sf"/>
</dbReference>
<comment type="caution">
    <text evidence="2">The sequence shown here is derived from an EMBL/GenBank/DDBJ whole genome shotgun (WGS) entry which is preliminary data.</text>
</comment>